<evidence type="ECO:0000313" key="8">
    <source>
        <dbReference type="EMBL" id="KAK4261776.1"/>
    </source>
</evidence>
<evidence type="ECO:0000256" key="3">
    <source>
        <dbReference type="ARBA" id="ARBA00023136"/>
    </source>
</evidence>
<dbReference type="InterPro" id="IPR013087">
    <property type="entry name" value="Znf_C2H2_type"/>
</dbReference>
<evidence type="ECO:0000259" key="6">
    <source>
        <dbReference type="PROSITE" id="PS50033"/>
    </source>
</evidence>
<dbReference type="Pfam" id="PF09409">
    <property type="entry name" value="PUB"/>
    <property type="match status" value="1"/>
</dbReference>
<evidence type="ECO:0000313" key="9">
    <source>
        <dbReference type="Proteomes" id="UP001293593"/>
    </source>
</evidence>
<protein>
    <recommendedName>
        <fullName evidence="10">UBX domain-containing protein</fullName>
    </recommendedName>
</protein>
<reference evidence="8" key="1">
    <citation type="submission" date="2023-10" db="EMBL/GenBank/DDBJ databases">
        <title>Chromosome-level genome of the transformable northern wattle, Acacia crassicarpa.</title>
        <authorList>
            <person name="Massaro I."/>
            <person name="Sinha N.R."/>
            <person name="Poethig S."/>
            <person name="Leichty A.R."/>
        </authorList>
    </citation>
    <scope>NUCLEOTIDE SEQUENCE</scope>
    <source>
        <strain evidence="8">Acra3RX</strain>
        <tissue evidence="8">Leaf</tissue>
    </source>
</reference>
<dbReference type="EMBL" id="JAWXYG010000010">
    <property type="protein sequence ID" value="KAK4261776.1"/>
    <property type="molecule type" value="Genomic_DNA"/>
</dbReference>
<dbReference type="PROSITE" id="PS50157">
    <property type="entry name" value="ZINC_FINGER_C2H2_2"/>
    <property type="match status" value="1"/>
</dbReference>
<gene>
    <name evidence="8" type="ORF">QN277_004730</name>
</gene>
<dbReference type="PANTHER" id="PTHR47694:SF1">
    <property type="entry name" value="PLANT UBX DOMAIN-CONTAINING PROTEIN 2"/>
    <property type="match status" value="1"/>
</dbReference>
<accession>A0AAE1MIP3</accession>
<keyword evidence="4" id="KW-0479">Metal-binding</keyword>
<feature type="compositionally biased region" description="Low complexity" evidence="5">
    <location>
        <begin position="32"/>
        <end position="46"/>
    </location>
</feature>
<feature type="region of interest" description="Disordered" evidence="5">
    <location>
        <begin position="1"/>
        <end position="104"/>
    </location>
</feature>
<feature type="compositionally biased region" description="Polar residues" evidence="5">
    <location>
        <begin position="47"/>
        <end position="57"/>
    </location>
</feature>
<dbReference type="InterPro" id="IPR036339">
    <property type="entry name" value="PUB-like_dom_sf"/>
</dbReference>
<keyword evidence="9" id="KW-1185">Reference proteome</keyword>
<evidence type="ECO:0008006" key="10">
    <source>
        <dbReference type="Google" id="ProtNLM"/>
    </source>
</evidence>
<dbReference type="GO" id="GO:0016020">
    <property type="term" value="C:membrane"/>
    <property type="evidence" value="ECO:0007669"/>
    <property type="project" value="UniProtKB-SubCell"/>
</dbReference>
<evidence type="ECO:0000259" key="7">
    <source>
        <dbReference type="PROSITE" id="PS50157"/>
    </source>
</evidence>
<evidence type="ECO:0000256" key="4">
    <source>
        <dbReference type="PROSITE-ProRule" id="PRU00042"/>
    </source>
</evidence>
<dbReference type="Gene3D" id="3.10.20.90">
    <property type="entry name" value="Phosphatidylinositol 3-kinase Catalytic Subunit, Chain A, domain 1"/>
    <property type="match status" value="1"/>
</dbReference>
<keyword evidence="4" id="KW-0862">Zinc</keyword>
<dbReference type="InterPro" id="IPR029071">
    <property type="entry name" value="Ubiquitin-like_domsf"/>
</dbReference>
<keyword evidence="2" id="KW-0833">Ubl conjugation pathway</keyword>
<dbReference type="PANTHER" id="PTHR47694">
    <property type="entry name" value="PLANT UBX DOMAIN-CONTAINING PROTEIN 2"/>
    <property type="match status" value="1"/>
</dbReference>
<comment type="subcellular location">
    <subcellularLocation>
        <location evidence="1">Membrane</location>
        <topology evidence="1">Peripheral membrane protein</topology>
    </subcellularLocation>
</comment>
<sequence length="467" mass="51820">MGDMKDKLKGFMKKVSQSPSGKFKGQGRVLGSSSTPSSSSASASSSLLRPTQNSGPKPSSASASSRPLPQKTIVSESNRKEGSSKSNPDRKPVNGFDPYDSLITTGKRSKNEYSLNVYECPICGRSFRSEEDVSIHVDTCQGGSVERDDGDGVSQLPDSGVQLNGELEACISTYKSGKPSEGSVEVVLKLLRNIVKEPDNAKYRKIRLTNPKIKEALSEVAGGIELLSFVGFELKEEDGERWAVMEVPTEEQIKLIQKAMTLLESPVLQEPVKRDNLASEKCVEMNKEAEPKKVDRQVKVFFAVPESIASKIELPDSFYNLSIDEVKREAELRRKKIADSQLLIPKSLKEKQTKASRRRYRKAMIRIQFPDGVILQGVFNPWEPTTALYEFASSALKEPCLEFDLMHPVLVQRKVIPHFPRAGEKAVTLEDEDLVPSALIKLKPHETDHVVYTGLRNELLEISEPLS</sequence>
<dbReference type="InterPro" id="IPR001012">
    <property type="entry name" value="UBX_dom"/>
</dbReference>
<dbReference type="Proteomes" id="UP001293593">
    <property type="component" value="Unassembled WGS sequence"/>
</dbReference>
<keyword evidence="3" id="KW-0472">Membrane</keyword>
<feature type="domain" description="C2H2-type" evidence="7">
    <location>
        <begin position="118"/>
        <end position="146"/>
    </location>
</feature>
<organism evidence="8 9">
    <name type="scientific">Acacia crassicarpa</name>
    <name type="common">northern wattle</name>
    <dbReference type="NCBI Taxonomy" id="499986"/>
    <lineage>
        <taxon>Eukaryota</taxon>
        <taxon>Viridiplantae</taxon>
        <taxon>Streptophyta</taxon>
        <taxon>Embryophyta</taxon>
        <taxon>Tracheophyta</taxon>
        <taxon>Spermatophyta</taxon>
        <taxon>Magnoliopsida</taxon>
        <taxon>eudicotyledons</taxon>
        <taxon>Gunneridae</taxon>
        <taxon>Pentapetalae</taxon>
        <taxon>rosids</taxon>
        <taxon>fabids</taxon>
        <taxon>Fabales</taxon>
        <taxon>Fabaceae</taxon>
        <taxon>Caesalpinioideae</taxon>
        <taxon>mimosoid clade</taxon>
        <taxon>Acacieae</taxon>
        <taxon>Acacia</taxon>
    </lineage>
</organism>
<keyword evidence="4" id="KW-0863">Zinc-finger</keyword>
<name>A0AAE1MIP3_9FABA</name>
<dbReference type="SUPFAM" id="SSF143503">
    <property type="entry name" value="PUG domain-like"/>
    <property type="match status" value="1"/>
</dbReference>
<dbReference type="PROSITE" id="PS50033">
    <property type="entry name" value="UBX"/>
    <property type="match status" value="1"/>
</dbReference>
<feature type="compositionally biased region" description="Basic and acidic residues" evidence="5">
    <location>
        <begin position="77"/>
        <end position="92"/>
    </location>
</feature>
<evidence type="ECO:0000256" key="5">
    <source>
        <dbReference type="SAM" id="MobiDB-lite"/>
    </source>
</evidence>
<evidence type="ECO:0000256" key="2">
    <source>
        <dbReference type="ARBA" id="ARBA00022786"/>
    </source>
</evidence>
<dbReference type="SMART" id="SM00580">
    <property type="entry name" value="PUG"/>
    <property type="match status" value="1"/>
</dbReference>
<dbReference type="FunFam" id="3.10.20.90:FF:000185">
    <property type="entry name" value="UBX domain-containing protein 6"/>
    <property type="match status" value="1"/>
</dbReference>
<dbReference type="AlphaFoldDB" id="A0AAE1MIP3"/>
<dbReference type="CDD" id="cd09212">
    <property type="entry name" value="PUB"/>
    <property type="match status" value="1"/>
</dbReference>
<proteinExistence type="predicted"/>
<dbReference type="SUPFAM" id="SSF54236">
    <property type="entry name" value="Ubiquitin-like"/>
    <property type="match status" value="1"/>
</dbReference>
<dbReference type="InterPro" id="IPR018997">
    <property type="entry name" value="PUB_domain"/>
</dbReference>
<dbReference type="Gene3D" id="1.20.58.2190">
    <property type="match status" value="1"/>
</dbReference>
<dbReference type="GO" id="GO:0008270">
    <property type="term" value="F:zinc ion binding"/>
    <property type="evidence" value="ECO:0007669"/>
    <property type="project" value="UniProtKB-KW"/>
</dbReference>
<evidence type="ECO:0000256" key="1">
    <source>
        <dbReference type="ARBA" id="ARBA00004170"/>
    </source>
</evidence>
<dbReference type="GO" id="GO:0050832">
    <property type="term" value="P:defense response to fungus"/>
    <property type="evidence" value="ECO:0007669"/>
    <property type="project" value="TreeGrafter"/>
</dbReference>
<comment type="caution">
    <text evidence="8">The sequence shown here is derived from an EMBL/GenBank/DDBJ whole genome shotgun (WGS) entry which is preliminary data.</text>
</comment>
<feature type="domain" description="UBX" evidence="6">
    <location>
        <begin position="358"/>
        <end position="442"/>
    </location>
</feature>